<dbReference type="CDD" id="cd03012">
    <property type="entry name" value="TlpA_like_DipZ_like"/>
    <property type="match status" value="1"/>
</dbReference>
<evidence type="ECO:0000313" key="3">
    <source>
        <dbReference type="Proteomes" id="UP000490980"/>
    </source>
</evidence>
<dbReference type="GO" id="GO:0016491">
    <property type="term" value="F:oxidoreductase activity"/>
    <property type="evidence" value="ECO:0007669"/>
    <property type="project" value="InterPro"/>
</dbReference>
<dbReference type="InterPro" id="IPR050553">
    <property type="entry name" value="Thioredoxin_ResA/DsbE_sf"/>
</dbReference>
<dbReference type="RefSeq" id="WP_166947358.1">
    <property type="nucleotide sequence ID" value="NZ_JAARLZ010000004.1"/>
</dbReference>
<dbReference type="GO" id="GO:0016209">
    <property type="term" value="F:antioxidant activity"/>
    <property type="evidence" value="ECO:0007669"/>
    <property type="project" value="InterPro"/>
</dbReference>
<comment type="caution">
    <text evidence="2">The sequence shown here is derived from an EMBL/GenBank/DDBJ whole genome shotgun (WGS) entry which is preliminary data.</text>
</comment>
<organism evidence="2 3">
    <name type="scientific">Luteibacter anthropi</name>
    <dbReference type="NCBI Taxonomy" id="564369"/>
    <lineage>
        <taxon>Bacteria</taxon>
        <taxon>Pseudomonadati</taxon>
        <taxon>Pseudomonadota</taxon>
        <taxon>Gammaproteobacteria</taxon>
        <taxon>Lysobacterales</taxon>
        <taxon>Rhodanobacteraceae</taxon>
        <taxon>Luteibacter</taxon>
    </lineage>
</organism>
<dbReference type="InterPro" id="IPR000866">
    <property type="entry name" value="AhpC/TSA"/>
</dbReference>
<dbReference type="PANTHER" id="PTHR42852">
    <property type="entry name" value="THIOL:DISULFIDE INTERCHANGE PROTEIN DSBE"/>
    <property type="match status" value="1"/>
</dbReference>
<dbReference type="InterPro" id="IPR013766">
    <property type="entry name" value="Thioredoxin_domain"/>
</dbReference>
<evidence type="ECO:0000313" key="2">
    <source>
        <dbReference type="EMBL" id="NII06333.1"/>
    </source>
</evidence>
<keyword evidence="3" id="KW-1185">Reference proteome</keyword>
<protein>
    <submittedName>
        <fullName evidence="2">Thioredoxin family protein</fullName>
    </submittedName>
</protein>
<proteinExistence type="predicted"/>
<dbReference type="Pfam" id="PF00578">
    <property type="entry name" value="AhpC-TSA"/>
    <property type="match status" value="1"/>
</dbReference>
<reference evidence="2 3" key="1">
    <citation type="submission" date="2020-03" db="EMBL/GenBank/DDBJ databases">
        <authorList>
            <person name="Lai Q."/>
        </authorList>
    </citation>
    <scope>NUCLEOTIDE SEQUENCE [LARGE SCALE GENOMIC DNA]</scope>
    <source>
        <strain evidence="2 3">CCUG 25036</strain>
    </source>
</reference>
<dbReference type="AlphaFoldDB" id="A0A7X5ZHY8"/>
<dbReference type="SUPFAM" id="SSF52833">
    <property type="entry name" value="Thioredoxin-like"/>
    <property type="match status" value="1"/>
</dbReference>
<dbReference type="PANTHER" id="PTHR42852:SF13">
    <property type="entry name" value="PROTEIN DIPZ"/>
    <property type="match status" value="1"/>
</dbReference>
<dbReference type="Gene3D" id="3.40.30.10">
    <property type="entry name" value="Glutaredoxin"/>
    <property type="match status" value="1"/>
</dbReference>
<dbReference type="PROSITE" id="PS51352">
    <property type="entry name" value="THIOREDOXIN_2"/>
    <property type="match status" value="1"/>
</dbReference>
<sequence>MSMSAIFRLNSTRLALIAGLLTATGVGATEGYHSALPVQGSLPALSGATGWLNGPALTPAQLKGKVVLIDFWTYSCINCIRTIPYIRAWADKYKDQGLVVIGVHTPEFDFEKDDGNIRQAITRFGITYPVAVDSEHSIWNAFHNRYWPALYFVDASGHIRHHQYGEGDYDLSEHVIQDLLAEASGQHTTDEGLVAPQAKGTEVAPDPAGAASDETYIGFDKAEGFASPEGFAENHRQHYSVTNPCLNHWGLTGDWTVHGERATADKTGASIVYRFRARDLHLVLAPGSDGKALRFTVTLDGKAPGDAHGTDTDAQGNGHVDETRLYQLIRQAGDTGEHTFEIRFLDPGASAYAFTFG</sequence>
<dbReference type="Proteomes" id="UP000490980">
    <property type="component" value="Unassembled WGS sequence"/>
</dbReference>
<accession>A0A7X5ZHY8</accession>
<feature type="domain" description="Thioredoxin" evidence="1">
    <location>
        <begin position="36"/>
        <end position="181"/>
    </location>
</feature>
<gene>
    <name evidence="2" type="ORF">HBF25_08050</name>
</gene>
<name>A0A7X5ZHY8_9GAMM</name>
<evidence type="ECO:0000259" key="1">
    <source>
        <dbReference type="PROSITE" id="PS51352"/>
    </source>
</evidence>
<dbReference type="InterPro" id="IPR041017">
    <property type="entry name" value="Thioredoxin_10"/>
</dbReference>
<dbReference type="EMBL" id="JAARLZ010000004">
    <property type="protein sequence ID" value="NII06333.1"/>
    <property type="molecule type" value="Genomic_DNA"/>
</dbReference>
<dbReference type="InterPro" id="IPR036249">
    <property type="entry name" value="Thioredoxin-like_sf"/>
</dbReference>
<dbReference type="Gene3D" id="2.60.120.260">
    <property type="entry name" value="Galactose-binding domain-like"/>
    <property type="match status" value="1"/>
</dbReference>
<dbReference type="Pfam" id="PF17991">
    <property type="entry name" value="Thioredoxin_10"/>
    <property type="match status" value="1"/>
</dbReference>